<accession>A0ABS2P3L7</accession>
<evidence type="ECO:0000313" key="6">
    <source>
        <dbReference type="EMBL" id="MBM7621543.1"/>
    </source>
</evidence>
<protein>
    <recommendedName>
        <fullName evidence="3">Phosphocarrier protein HPr</fullName>
    </recommendedName>
</protein>
<dbReference type="PROSITE" id="PS00589">
    <property type="entry name" value="PTS_HPR_SER"/>
    <property type="match status" value="1"/>
</dbReference>
<dbReference type="InterPro" id="IPR002114">
    <property type="entry name" value="PTS_HPr_Ser_P_site"/>
</dbReference>
<dbReference type="PANTHER" id="PTHR33705">
    <property type="entry name" value="PHOSPHOCARRIER PROTEIN HPR"/>
    <property type="match status" value="1"/>
</dbReference>
<evidence type="ECO:0000256" key="2">
    <source>
        <dbReference type="ARBA" id="ARBA00010736"/>
    </source>
</evidence>
<dbReference type="Pfam" id="PF00381">
    <property type="entry name" value="PTS-HPr"/>
    <property type="match status" value="1"/>
</dbReference>
<evidence type="ECO:0000259" key="5">
    <source>
        <dbReference type="PROSITE" id="PS51350"/>
    </source>
</evidence>
<dbReference type="InterPro" id="IPR050399">
    <property type="entry name" value="HPr"/>
</dbReference>
<name>A0ABS2P3L7_9BACI</name>
<dbReference type="Proteomes" id="UP000737402">
    <property type="component" value="Unassembled WGS sequence"/>
</dbReference>
<comment type="function">
    <text evidence="1">General (non sugar-specific) component of the phosphoenolpyruvate-dependent sugar phosphotransferase system (sugar PTS). This major carbohydrate active-transport system catalyzes the phosphorylation of incoming sugar substrates concomitantly with their translocation across the cell membrane. The phosphoryl group from phosphoenolpyruvate (PEP) is transferred to the phosphoryl carrier protein HPr by enzyme I. Phospho-HPr then transfers it to the PTS EIIA domain.</text>
</comment>
<dbReference type="InterPro" id="IPR035895">
    <property type="entry name" value="HPr-like_sf"/>
</dbReference>
<dbReference type="InterPro" id="IPR000032">
    <property type="entry name" value="HPr-like"/>
</dbReference>
<dbReference type="EMBL" id="JAFBED010000008">
    <property type="protein sequence ID" value="MBM7621543.1"/>
    <property type="molecule type" value="Genomic_DNA"/>
</dbReference>
<dbReference type="PROSITE" id="PS51350">
    <property type="entry name" value="PTS_HPR_DOM"/>
    <property type="match status" value="1"/>
</dbReference>
<dbReference type="NCBIfam" id="TIGR01003">
    <property type="entry name" value="PTS_HPr_family"/>
    <property type="match status" value="1"/>
</dbReference>
<reference evidence="6 7" key="1">
    <citation type="submission" date="2021-01" db="EMBL/GenBank/DDBJ databases">
        <title>Genomic Encyclopedia of Type Strains, Phase IV (KMG-IV): sequencing the most valuable type-strain genomes for metagenomic binning, comparative biology and taxonomic classification.</title>
        <authorList>
            <person name="Goeker M."/>
        </authorList>
    </citation>
    <scope>NUCLEOTIDE SEQUENCE [LARGE SCALE GENOMIC DNA]</scope>
    <source>
        <strain evidence="6 7">DSM 25879</strain>
    </source>
</reference>
<keyword evidence="4" id="KW-0762">Sugar transport</keyword>
<dbReference type="PANTHER" id="PTHR33705:SF1">
    <property type="entry name" value="PHOSPHOCARRIER PROTEIN HPR"/>
    <property type="match status" value="1"/>
</dbReference>
<dbReference type="Gene3D" id="3.30.1340.10">
    <property type="entry name" value="HPr-like"/>
    <property type="match status" value="1"/>
</dbReference>
<sequence>MMVTKQIVVTLTNGLHSINAQSFVQRALAFQSEIKVVRHSRIVDGKSLLGLLSLGIANGNVVTVKAEGSDEKEAVAILTSFLKSEIEFE</sequence>
<evidence type="ECO:0000256" key="1">
    <source>
        <dbReference type="ARBA" id="ARBA00003681"/>
    </source>
</evidence>
<evidence type="ECO:0000313" key="7">
    <source>
        <dbReference type="Proteomes" id="UP000737402"/>
    </source>
</evidence>
<comment type="caution">
    <text evidence="6">The sequence shown here is derived from an EMBL/GenBank/DDBJ whole genome shotgun (WGS) entry which is preliminary data.</text>
</comment>
<organism evidence="6 7">
    <name type="scientific">Sutcliffiella tianshenii</name>
    <dbReference type="NCBI Taxonomy" id="1463404"/>
    <lineage>
        <taxon>Bacteria</taxon>
        <taxon>Bacillati</taxon>
        <taxon>Bacillota</taxon>
        <taxon>Bacilli</taxon>
        <taxon>Bacillales</taxon>
        <taxon>Bacillaceae</taxon>
        <taxon>Sutcliffiella</taxon>
    </lineage>
</organism>
<comment type="similarity">
    <text evidence="2">Belongs to the HPr family.</text>
</comment>
<proteinExistence type="inferred from homology"/>
<dbReference type="RefSeq" id="WP_239582974.1">
    <property type="nucleotide sequence ID" value="NZ_JAFBED010000008.1"/>
</dbReference>
<gene>
    <name evidence="6" type="ORF">JOC95_003432</name>
</gene>
<keyword evidence="4" id="KW-0813">Transport</keyword>
<evidence type="ECO:0000256" key="4">
    <source>
        <dbReference type="ARBA" id="ARBA00022597"/>
    </source>
</evidence>
<feature type="domain" description="HPr" evidence="5">
    <location>
        <begin position="2"/>
        <end position="89"/>
    </location>
</feature>
<evidence type="ECO:0000256" key="3">
    <source>
        <dbReference type="ARBA" id="ARBA00020422"/>
    </source>
</evidence>
<keyword evidence="7" id="KW-1185">Reference proteome</keyword>
<dbReference type="PRINTS" id="PR00107">
    <property type="entry name" value="PHOSPHOCPHPR"/>
</dbReference>
<dbReference type="SUPFAM" id="SSF55594">
    <property type="entry name" value="HPr-like"/>
    <property type="match status" value="1"/>
</dbReference>